<dbReference type="GO" id="GO:0004803">
    <property type="term" value="F:transposase activity"/>
    <property type="evidence" value="ECO:0007669"/>
    <property type="project" value="InterPro"/>
</dbReference>
<name>Q48559_LACHE</name>
<evidence type="ECO:0000256" key="3">
    <source>
        <dbReference type="ARBA" id="ARBA00023125"/>
    </source>
</evidence>
<evidence type="ECO:0000259" key="5">
    <source>
        <dbReference type="Pfam" id="PF01609"/>
    </source>
</evidence>
<keyword evidence="4" id="KW-0233">DNA recombination</keyword>
<dbReference type="NCBIfam" id="NF033581">
    <property type="entry name" value="transpos_IS5_4"/>
    <property type="match status" value="1"/>
</dbReference>
<dbReference type="Pfam" id="PF13613">
    <property type="entry name" value="HTH_Tnp_4"/>
    <property type="match status" value="1"/>
</dbReference>
<dbReference type="PIR" id="S52544">
    <property type="entry name" value="S52544"/>
</dbReference>
<keyword evidence="2" id="KW-0815">Transposition</keyword>
<feature type="domain" description="Transposase Helix-turn-helix" evidence="6">
    <location>
        <begin position="48"/>
        <end position="97"/>
    </location>
</feature>
<dbReference type="EMBL" id="X77332">
    <property type="protein sequence ID" value="CAA54546.1"/>
    <property type="molecule type" value="Genomic_DNA"/>
</dbReference>
<reference evidence="7" key="1">
    <citation type="journal article" date="1994" name="Mol. Gen. Genet.">
        <title>ISL2, a new mobile genetic element in Lactobacillus helveticus.</title>
        <authorList>
            <person name="Zwahlen M.C."/>
            <person name="Mollet B."/>
        </authorList>
    </citation>
    <scope>NUCLEOTIDE SEQUENCE</scope>
    <source>
        <strain evidence="7">LH28</strain>
    </source>
</reference>
<evidence type="ECO:0000259" key="6">
    <source>
        <dbReference type="Pfam" id="PF13613"/>
    </source>
</evidence>
<organism evidence="7">
    <name type="scientific">Lactobacillus helveticus</name>
    <name type="common">Lactobacillus suntoryeus</name>
    <dbReference type="NCBI Taxonomy" id="1587"/>
    <lineage>
        <taxon>Bacteria</taxon>
        <taxon>Bacillati</taxon>
        <taxon>Bacillota</taxon>
        <taxon>Bacilli</taxon>
        <taxon>Lactobacillales</taxon>
        <taxon>Lactobacillaceae</taxon>
        <taxon>Lactobacillus</taxon>
    </lineage>
</organism>
<dbReference type="InterPro" id="IPR027805">
    <property type="entry name" value="Transposase_HTH_dom"/>
</dbReference>
<gene>
    <name evidence="7" type="primary">ISL2</name>
</gene>
<dbReference type="InterPro" id="IPR047959">
    <property type="entry name" value="Transpos_IS5"/>
</dbReference>
<dbReference type="GO" id="GO:0003677">
    <property type="term" value="F:DNA binding"/>
    <property type="evidence" value="ECO:0007669"/>
    <property type="project" value="UniProtKB-KW"/>
</dbReference>
<dbReference type="InterPro" id="IPR002559">
    <property type="entry name" value="Transposase_11"/>
</dbReference>
<protein>
    <submittedName>
        <fullName evidence="7">Mobile genetic element</fullName>
    </submittedName>
</protein>
<dbReference type="Pfam" id="PF01609">
    <property type="entry name" value="DDE_Tnp_1"/>
    <property type="match status" value="1"/>
</dbReference>
<evidence type="ECO:0000313" key="7">
    <source>
        <dbReference type="EMBL" id="CAA54546.1"/>
    </source>
</evidence>
<dbReference type="GO" id="GO:0006313">
    <property type="term" value="P:DNA transposition"/>
    <property type="evidence" value="ECO:0007669"/>
    <property type="project" value="InterPro"/>
</dbReference>
<proteinExistence type="inferred from homology"/>
<comment type="similarity">
    <text evidence="1">Belongs to the transposase 11 family.</text>
</comment>
<keyword evidence="3" id="KW-0238">DNA-binding</keyword>
<evidence type="ECO:0000256" key="1">
    <source>
        <dbReference type="ARBA" id="ARBA00010075"/>
    </source>
</evidence>
<dbReference type="AlphaFoldDB" id="Q48559"/>
<evidence type="ECO:0000256" key="2">
    <source>
        <dbReference type="ARBA" id="ARBA00022578"/>
    </source>
</evidence>
<accession>Q48559</accession>
<sequence>MKYETAKNLNNTRFKRLIGVAKPVFDEMVKVLKAEYQVKHARGGRKPKLAIEDLLLATLQYLKEYRTYEQIAADYGVHDSNLIRRSHWAEETLVKHGFNIGKQEIKPDDVVLIDATEVKIQRPKKDKQLIIPARKSSTVLKAQAITDTTGRIIHLDSCQAYRHDMRLLRESRRSLHRSGLILADSGYQGLDKIYFQAKTPVKSSKKKPLTQQDRELNHLISSIRIKVEHVFGKVKAYKIFSTTYRNHRRRFNLRMNLICGIINQELAI</sequence>
<feature type="domain" description="Transposase IS4-like" evidence="5">
    <location>
        <begin position="107"/>
        <end position="259"/>
    </location>
</feature>
<evidence type="ECO:0000256" key="4">
    <source>
        <dbReference type="ARBA" id="ARBA00023172"/>
    </source>
</evidence>